<organism evidence="1 2">
    <name type="scientific">Melastoma candidum</name>
    <dbReference type="NCBI Taxonomy" id="119954"/>
    <lineage>
        <taxon>Eukaryota</taxon>
        <taxon>Viridiplantae</taxon>
        <taxon>Streptophyta</taxon>
        <taxon>Embryophyta</taxon>
        <taxon>Tracheophyta</taxon>
        <taxon>Spermatophyta</taxon>
        <taxon>Magnoliopsida</taxon>
        <taxon>eudicotyledons</taxon>
        <taxon>Gunneridae</taxon>
        <taxon>Pentapetalae</taxon>
        <taxon>rosids</taxon>
        <taxon>malvids</taxon>
        <taxon>Myrtales</taxon>
        <taxon>Melastomataceae</taxon>
        <taxon>Melastomatoideae</taxon>
        <taxon>Melastomateae</taxon>
        <taxon>Melastoma</taxon>
    </lineage>
</organism>
<proteinExistence type="predicted"/>
<evidence type="ECO:0000313" key="1">
    <source>
        <dbReference type="EMBL" id="KAI4379732.1"/>
    </source>
</evidence>
<dbReference type="EMBL" id="CM042882">
    <property type="protein sequence ID" value="KAI4379732.1"/>
    <property type="molecule type" value="Genomic_DNA"/>
</dbReference>
<comment type="caution">
    <text evidence="1">The sequence shown here is derived from an EMBL/GenBank/DDBJ whole genome shotgun (WGS) entry which is preliminary data.</text>
</comment>
<name>A0ACB9RUX1_9MYRT</name>
<dbReference type="Proteomes" id="UP001057402">
    <property type="component" value="Chromosome 3"/>
</dbReference>
<keyword evidence="2" id="KW-1185">Reference proteome</keyword>
<gene>
    <name evidence="1" type="ORF">MLD38_005989</name>
</gene>
<accession>A0ACB9RUX1</accession>
<evidence type="ECO:0000313" key="2">
    <source>
        <dbReference type="Proteomes" id="UP001057402"/>
    </source>
</evidence>
<reference evidence="2" key="1">
    <citation type="journal article" date="2023" name="Front. Plant Sci.">
        <title>Chromosomal-level genome assembly of Melastoma candidum provides insights into trichome evolution.</title>
        <authorList>
            <person name="Zhong Y."/>
            <person name="Wu W."/>
            <person name="Sun C."/>
            <person name="Zou P."/>
            <person name="Liu Y."/>
            <person name="Dai S."/>
            <person name="Zhou R."/>
        </authorList>
    </citation>
    <scope>NUCLEOTIDE SEQUENCE [LARGE SCALE GENOMIC DNA]</scope>
</reference>
<sequence length="267" mass="28075">MAAKTSQFLLLAALLLVSSVATAEAFNITRLLDRFPEFSAFNGYLTQTELYKDINSRKTITVLVVDNAAIGSIAGKPLDAIKRVLSVHVMLDYFDRVKIDGISGTSILATLFQASGLAQEMQGFLNITRSVKGNVVFRSTMEGGSPDAEFVKAVAAQPYNISVLQISRLIIAPGINMTNPSAASPSPSKAPVVTTSPAEAPLAESPTEDDPFFAPSGSPVDAPADAPFANAPTADPPLPDAPVESMDHQASLSVGIAIVMGLIWLTT</sequence>
<protein>
    <submittedName>
        <fullName evidence="1">Uncharacterized protein</fullName>
    </submittedName>
</protein>